<gene>
    <name evidence="2" type="ORF">DBT54_10190</name>
</gene>
<proteinExistence type="predicted"/>
<accession>A0A329NXK7</accession>
<name>A0A329NXK7_9LACT</name>
<dbReference type="Pfam" id="PF01120">
    <property type="entry name" value="Alpha_L_fucos"/>
    <property type="match status" value="1"/>
</dbReference>
<feature type="non-terminal residue" evidence="2">
    <location>
        <position position="103"/>
    </location>
</feature>
<dbReference type="InterPro" id="IPR057739">
    <property type="entry name" value="Glyco_hydro_29_N"/>
</dbReference>
<dbReference type="SUPFAM" id="SSF51445">
    <property type="entry name" value="(Trans)glycosidases"/>
    <property type="match status" value="1"/>
</dbReference>
<dbReference type="AlphaFoldDB" id="A0A329NXK7"/>
<sequence>MKTENKKYEPSLASLNTHQIPGWYDDAKFGIFIHWGLFAIPGFASSYGSIGEVFAQKYDTAVALTPYTEWYENAIKVPESDSAKHHAEVYGNAPYENFRAPFL</sequence>
<organism evidence="2 3">
    <name type="scientific">Aerococcus urinae</name>
    <dbReference type="NCBI Taxonomy" id="1376"/>
    <lineage>
        <taxon>Bacteria</taxon>
        <taxon>Bacillati</taxon>
        <taxon>Bacillota</taxon>
        <taxon>Bacilli</taxon>
        <taxon>Lactobacillales</taxon>
        <taxon>Aerococcaceae</taxon>
        <taxon>Aerococcus</taxon>
    </lineage>
</organism>
<feature type="domain" description="Glycoside hydrolase family 29 N-terminal" evidence="1">
    <location>
        <begin position="3"/>
        <end position="100"/>
    </location>
</feature>
<protein>
    <submittedName>
        <fullName evidence="2">Alpha-L-fucosidase</fullName>
    </submittedName>
</protein>
<dbReference type="GO" id="GO:0005975">
    <property type="term" value="P:carbohydrate metabolic process"/>
    <property type="evidence" value="ECO:0007669"/>
    <property type="project" value="InterPro"/>
</dbReference>
<dbReference type="GO" id="GO:0004560">
    <property type="term" value="F:alpha-L-fucosidase activity"/>
    <property type="evidence" value="ECO:0007669"/>
    <property type="project" value="InterPro"/>
</dbReference>
<evidence type="ECO:0000313" key="3">
    <source>
        <dbReference type="Proteomes" id="UP000251923"/>
    </source>
</evidence>
<evidence type="ECO:0000259" key="1">
    <source>
        <dbReference type="Pfam" id="PF01120"/>
    </source>
</evidence>
<dbReference type="Proteomes" id="UP000251923">
    <property type="component" value="Unassembled WGS sequence"/>
</dbReference>
<dbReference type="EMBL" id="QMHM01000103">
    <property type="protein sequence ID" value="RAV75066.1"/>
    <property type="molecule type" value="Genomic_DNA"/>
</dbReference>
<reference evidence="2 3" key="1">
    <citation type="submission" date="2018-04" db="EMBL/GenBank/DDBJ databases">
        <title>Aerococcus urinae genomes.</title>
        <authorList>
            <person name="Hilt E."/>
            <person name="Gilbert N.M."/>
            <person name="Thomas-White K."/>
            <person name="Putonti C."/>
            <person name="Lewis A.L."/>
            <person name="Visck K.L."/>
            <person name="Wolfe A.J."/>
        </authorList>
    </citation>
    <scope>NUCLEOTIDE SEQUENCE [LARGE SCALE GENOMIC DNA]</scope>
    <source>
        <strain evidence="2 3">UMB7480</strain>
    </source>
</reference>
<dbReference type="Gene3D" id="3.20.20.80">
    <property type="entry name" value="Glycosidases"/>
    <property type="match status" value="1"/>
</dbReference>
<evidence type="ECO:0000313" key="2">
    <source>
        <dbReference type="EMBL" id="RAV75066.1"/>
    </source>
</evidence>
<dbReference type="InterPro" id="IPR017853">
    <property type="entry name" value="GH"/>
</dbReference>
<comment type="caution">
    <text evidence="2">The sequence shown here is derived from an EMBL/GenBank/DDBJ whole genome shotgun (WGS) entry which is preliminary data.</text>
</comment>